<dbReference type="AlphaFoldDB" id="A0A6L2MCX7"/>
<evidence type="ECO:0008006" key="2">
    <source>
        <dbReference type="Google" id="ProtNLM"/>
    </source>
</evidence>
<comment type="caution">
    <text evidence="1">The sequence shown here is derived from an EMBL/GenBank/DDBJ whole genome shotgun (WGS) entry which is preliminary data.</text>
</comment>
<name>A0A6L2MCX7_TANCI</name>
<protein>
    <recommendedName>
        <fullName evidence="2">No apical meristem-associated C-terminal domain-containing protein</fullName>
    </recommendedName>
</protein>
<proteinExistence type="predicted"/>
<gene>
    <name evidence="1" type="ORF">Tci_043799</name>
</gene>
<evidence type="ECO:0000313" key="1">
    <source>
        <dbReference type="EMBL" id="GEU71821.1"/>
    </source>
</evidence>
<sequence length="276" mass="32762">MHLTPDPNFQLSGVSSPIRFRPVGFVYNSPQQPIQPNYQNRPFSPPYNSQQAFYQQPMYRPTYEPSSLSLKPNQGYSLLNRLNLDMDMENLFNTQEIRVKVRAVTKNFIRVKIILWVWVRLTVRLPLKTTLRSKRWWRPSKLKRGFWLKFIEYFEKEMRSNREYDSILNKWKNRVRSRIGAFCAISDNVQRRNESGSCDLTVYQKACVEYAVEYDHDFSLEPCWKILKDHSAWKQVEMPSFYLKRNPGSKKAETSETTSGTRTRMVLGNRYGKCDQ</sequence>
<organism evidence="1">
    <name type="scientific">Tanacetum cinerariifolium</name>
    <name type="common">Dalmatian daisy</name>
    <name type="synonym">Chrysanthemum cinerariifolium</name>
    <dbReference type="NCBI Taxonomy" id="118510"/>
    <lineage>
        <taxon>Eukaryota</taxon>
        <taxon>Viridiplantae</taxon>
        <taxon>Streptophyta</taxon>
        <taxon>Embryophyta</taxon>
        <taxon>Tracheophyta</taxon>
        <taxon>Spermatophyta</taxon>
        <taxon>Magnoliopsida</taxon>
        <taxon>eudicotyledons</taxon>
        <taxon>Gunneridae</taxon>
        <taxon>Pentapetalae</taxon>
        <taxon>asterids</taxon>
        <taxon>campanulids</taxon>
        <taxon>Asterales</taxon>
        <taxon>Asteraceae</taxon>
        <taxon>Asteroideae</taxon>
        <taxon>Anthemideae</taxon>
        <taxon>Anthemidinae</taxon>
        <taxon>Tanacetum</taxon>
    </lineage>
</organism>
<dbReference type="PANTHER" id="PTHR45023:SF13">
    <property type="entry name" value="PUTATIVE-RELATED"/>
    <property type="match status" value="1"/>
</dbReference>
<reference evidence="1" key="1">
    <citation type="journal article" date="2019" name="Sci. Rep.">
        <title>Draft genome of Tanacetum cinerariifolium, the natural source of mosquito coil.</title>
        <authorList>
            <person name="Yamashiro T."/>
            <person name="Shiraishi A."/>
            <person name="Satake H."/>
            <person name="Nakayama K."/>
        </authorList>
    </citation>
    <scope>NUCLEOTIDE SEQUENCE</scope>
</reference>
<dbReference type="EMBL" id="BKCJ010006376">
    <property type="protein sequence ID" value="GEU71821.1"/>
    <property type="molecule type" value="Genomic_DNA"/>
</dbReference>
<accession>A0A6L2MCX7</accession>
<dbReference type="PANTHER" id="PTHR45023">
    <property type="match status" value="1"/>
</dbReference>